<name>A0A1S9REJ3_PENBI</name>
<sequence>MSSFTSSKNSSKTMSSDAASTHSTVSTATTLKGTDFPSKKKWFSLSSKSEPQHVTKSDAFHAKQAIHNEAIASYFSMRKRRDIYINCLMDQLKSDIANGIDTPYSVGQVMKDLNFDFNDKELMSLSITLLSAGLGTIPANLSQGVAGRASKQGQEIQEDIRAEILAQYSSFEEAWENVVAEEAVCC</sequence>
<protein>
    <submittedName>
        <fullName evidence="2">Uncharacterized protein</fullName>
    </submittedName>
</protein>
<comment type="caution">
    <text evidence="2">The sequence shown here is derived from an EMBL/GenBank/DDBJ whole genome shotgun (WGS) entry which is preliminary data.</text>
</comment>
<gene>
    <name evidence="2" type="ORF">PEBR_32938</name>
</gene>
<accession>A0A1S9REJ3</accession>
<evidence type="ECO:0000313" key="3">
    <source>
        <dbReference type="Proteomes" id="UP000190744"/>
    </source>
</evidence>
<proteinExistence type="predicted"/>
<feature type="region of interest" description="Disordered" evidence="1">
    <location>
        <begin position="1"/>
        <end position="27"/>
    </location>
</feature>
<evidence type="ECO:0000313" key="2">
    <source>
        <dbReference type="EMBL" id="OOQ83835.1"/>
    </source>
</evidence>
<dbReference type="Proteomes" id="UP000190744">
    <property type="component" value="Unassembled WGS sequence"/>
</dbReference>
<reference evidence="3" key="1">
    <citation type="submission" date="2015-09" db="EMBL/GenBank/DDBJ databases">
        <authorList>
            <person name="Fill T.P."/>
            <person name="Baretta J.F."/>
            <person name="de Almeida L.G."/>
            <person name="Rocha M."/>
            <person name="de Souza D.H."/>
            <person name="Malavazi I."/>
            <person name="Cerdeira L.T."/>
            <person name="Hong H."/>
            <person name="Samborskyy M."/>
            <person name="de Vasconcelos A.T."/>
            <person name="Leadlay P."/>
            <person name="Rodrigues-Filho E."/>
        </authorList>
    </citation>
    <scope>NUCLEOTIDE SEQUENCE [LARGE SCALE GENOMIC DNA]</scope>
    <source>
        <strain evidence="3">LaBioMMi 136</strain>
    </source>
</reference>
<evidence type="ECO:0000256" key="1">
    <source>
        <dbReference type="SAM" id="MobiDB-lite"/>
    </source>
</evidence>
<organism evidence="2 3">
    <name type="scientific">Penicillium brasilianum</name>
    <dbReference type="NCBI Taxonomy" id="104259"/>
    <lineage>
        <taxon>Eukaryota</taxon>
        <taxon>Fungi</taxon>
        <taxon>Dikarya</taxon>
        <taxon>Ascomycota</taxon>
        <taxon>Pezizomycotina</taxon>
        <taxon>Eurotiomycetes</taxon>
        <taxon>Eurotiomycetidae</taxon>
        <taxon>Eurotiales</taxon>
        <taxon>Aspergillaceae</taxon>
        <taxon>Penicillium</taxon>
    </lineage>
</organism>
<dbReference type="AlphaFoldDB" id="A0A1S9REJ3"/>
<dbReference type="EMBL" id="LJBN01000190">
    <property type="protein sequence ID" value="OOQ83835.1"/>
    <property type="molecule type" value="Genomic_DNA"/>
</dbReference>